<comment type="similarity">
    <text evidence="12">Belongs to the mitochondrial carrier (TC 2.A.29) family.</text>
</comment>
<sequence>MTSREKEKGKEMATEKRKSSSSSKTPIIAGAVAGVVSRFCIAPLDVVKIRLQLQPRLLSQSTTPIPATGTIYNGIYDTMRTIVREEGVTALWKGNIPAELLYLTYGAAQFFFYAQTQSFLSSSPLTSHLPTTMINTCSGGIAGGIATSITYPFDLLRTRFAASKGTTASTTTSSSSNNSNTGGNSVGNKRVYTSLRSAITGIYKDEGIRGFYRGGAAAIIQIVPHMGLFFGSYEGIKAGLLRLPNPITYLPPSLSSSSSSSNNTTSNNHPILQSLAGMGSVDAVSGVLGGVIAKTGVFPLDTIRKRLQVQGPTRTGYVNGDIPVYEGVLRCGREVVRREGWRGLYRGLTVSLVKAAPASAVTMWTYGRAVEVVGWFEERE</sequence>
<dbReference type="AlphaFoldDB" id="G1XBL5"/>
<feature type="repeat" description="Solcar" evidence="11">
    <location>
        <begin position="277"/>
        <end position="372"/>
    </location>
</feature>
<name>G1XBL5_ARTOA</name>
<evidence type="ECO:0000256" key="3">
    <source>
        <dbReference type="ARBA" id="ARBA00021935"/>
    </source>
</evidence>
<dbReference type="eggNOG" id="KOG0752">
    <property type="taxonomic scope" value="Eukaryota"/>
</dbReference>
<dbReference type="InterPro" id="IPR002067">
    <property type="entry name" value="MCP"/>
</dbReference>
<evidence type="ECO:0000256" key="6">
    <source>
        <dbReference type="ARBA" id="ARBA00022737"/>
    </source>
</evidence>
<feature type="region of interest" description="Disordered" evidence="13">
    <location>
        <begin position="167"/>
        <end position="187"/>
    </location>
</feature>
<keyword evidence="4 12" id="KW-0813">Transport</keyword>
<keyword evidence="5 11" id="KW-0812">Transmembrane</keyword>
<dbReference type="InterPro" id="IPR018108">
    <property type="entry name" value="MCP_transmembrane"/>
</dbReference>
<dbReference type="GO" id="GO:0055085">
    <property type="term" value="P:transmembrane transport"/>
    <property type="evidence" value="ECO:0007669"/>
    <property type="project" value="InterPro"/>
</dbReference>
<keyword evidence="8" id="KW-1133">Transmembrane helix</keyword>
<evidence type="ECO:0000256" key="8">
    <source>
        <dbReference type="ARBA" id="ARBA00022989"/>
    </source>
</evidence>
<feature type="compositionally biased region" description="Low complexity" evidence="13">
    <location>
        <begin position="167"/>
        <end position="183"/>
    </location>
</feature>
<evidence type="ECO:0000256" key="12">
    <source>
        <dbReference type="RuleBase" id="RU000488"/>
    </source>
</evidence>
<evidence type="ECO:0000256" key="13">
    <source>
        <dbReference type="SAM" id="MobiDB-lite"/>
    </source>
</evidence>
<dbReference type="Pfam" id="PF00153">
    <property type="entry name" value="Mito_carr"/>
    <property type="match status" value="3"/>
</dbReference>
<evidence type="ECO:0000313" key="14">
    <source>
        <dbReference type="EMBL" id="EGX49279.1"/>
    </source>
</evidence>
<keyword evidence="15" id="KW-1185">Reference proteome</keyword>
<accession>G1XBL5</accession>
<gene>
    <name evidence="14" type="ORF">AOL_s00078g312</name>
</gene>
<evidence type="ECO:0000256" key="5">
    <source>
        <dbReference type="ARBA" id="ARBA00022692"/>
    </source>
</evidence>
<dbReference type="GeneID" id="22892788"/>
<dbReference type="InParanoid" id="G1XBL5"/>
<keyword evidence="7" id="KW-0999">Mitochondrion inner membrane</keyword>
<keyword evidence="6" id="KW-0677">Repeat</keyword>
<evidence type="ECO:0000313" key="15">
    <source>
        <dbReference type="Proteomes" id="UP000008784"/>
    </source>
</evidence>
<feature type="compositionally biased region" description="Basic and acidic residues" evidence="13">
    <location>
        <begin position="1"/>
        <end position="18"/>
    </location>
</feature>
<evidence type="ECO:0000256" key="9">
    <source>
        <dbReference type="ARBA" id="ARBA00023128"/>
    </source>
</evidence>
<dbReference type="Proteomes" id="UP000008784">
    <property type="component" value="Unassembled WGS sequence"/>
</dbReference>
<dbReference type="OrthoDB" id="18574at2759"/>
<proteinExistence type="inferred from homology"/>
<dbReference type="STRING" id="756982.G1XBL5"/>
<dbReference type="InterPro" id="IPR023395">
    <property type="entry name" value="MCP_dom_sf"/>
</dbReference>
<keyword evidence="9" id="KW-0496">Mitochondrion</keyword>
<evidence type="ECO:0000256" key="7">
    <source>
        <dbReference type="ARBA" id="ARBA00022792"/>
    </source>
</evidence>
<evidence type="ECO:0000256" key="1">
    <source>
        <dbReference type="ARBA" id="ARBA00002238"/>
    </source>
</evidence>
<comment type="caution">
    <text evidence="14">The sequence shown here is derived from an EMBL/GenBank/DDBJ whole genome shotgun (WGS) entry which is preliminary data.</text>
</comment>
<comment type="function">
    <text evidence="1">Mitochondrial transporter that mediates uptake of thiamine pyrophosphate (ThPP) into mitochondria.</text>
</comment>
<keyword evidence="10 11" id="KW-0472">Membrane</keyword>
<dbReference type="HOGENOM" id="CLU_015166_10_3_1"/>
<dbReference type="FunCoup" id="G1XBL5">
    <property type="interactions" value="26"/>
</dbReference>
<dbReference type="RefSeq" id="XP_011121877.1">
    <property type="nucleotide sequence ID" value="XM_011123575.1"/>
</dbReference>
<dbReference type="SUPFAM" id="SSF103506">
    <property type="entry name" value="Mitochondrial carrier"/>
    <property type="match status" value="1"/>
</dbReference>
<comment type="subcellular location">
    <subcellularLocation>
        <location evidence="2">Mitochondrion inner membrane</location>
        <topology evidence="2">Multi-pass membrane protein</topology>
    </subcellularLocation>
</comment>
<evidence type="ECO:0000256" key="4">
    <source>
        <dbReference type="ARBA" id="ARBA00022448"/>
    </source>
</evidence>
<organism evidence="14 15">
    <name type="scientific">Arthrobotrys oligospora (strain ATCC 24927 / CBS 115.81 / DSM 1491)</name>
    <name type="common">Nematode-trapping fungus</name>
    <name type="synonym">Didymozoophaga oligospora</name>
    <dbReference type="NCBI Taxonomy" id="756982"/>
    <lineage>
        <taxon>Eukaryota</taxon>
        <taxon>Fungi</taxon>
        <taxon>Dikarya</taxon>
        <taxon>Ascomycota</taxon>
        <taxon>Pezizomycotina</taxon>
        <taxon>Orbiliomycetes</taxon>
        <taxon>Orbiliales</taxon>
        <taxon>Orbiliaceae</taxon>
        <taxon>Orbilia</taxon>
        <taxon>Orbilia oligospora</taxon>
    </lineage>
</organism>
<evidence type="ECO:0000256" key="2">
    <source>
        <dbReference type="ARBA" id="ARBA00004448"/>
    </source>
</evidence>
<evidence type="ECO:0000256" key="10">
    <source>
        <dbReference type="ARBA" id="ARBA00023136"/>
    </source>
</evidence>
<dbReference type="PRINTS" id="PR00926">
    <property type="entry name" value="MITOCARRIER"/>
</dbReference>
<dbReference type="GO" id="GO:0005743">
    <property type="term" value="C:mitochondrial inner membrane"/>
    <property type="evidence" value="ECO:0007669"/>
    <property type="project" value="UniProtKB-SubCell"/>
</dbReference>
<dbReference type="PROSITE" id="PS50920">
    <property type="entry name" value="SOLCAR"/>
    <property type="match status" value="3"/>
</dbReference>
<feature type="repeat" description="Solcar" evidence="11">
    <location>
        <begin position="21"/>
        <end position="119"/>
    </location>
</feature>
<dbReference type="OMA" id="MYVCYGA"/>
<feature type="region of interest" description="Disordered" evidence="13">
    <location>
        <begin position="1"/>
        <end position="22"/>
    </location>
</feature>
<evidence type="ECO:0000256" key="11">
    <source>
        <dbReference type="PROSITE-ProRule" id="PRU00282"/>
    </source>
</evidence>
<dbReference type="PANTHER" id="PTHR24089">
    <property type="entry name" value="SOLUTE CARRIER FAMILY 25"/>
    <property type="match status" value="1"/>
</dbReference>
<protein>
    <recommendedName>
        <fullName evidence="3">Mitochondrial thiamine pyrophosphate carrier 1</fullName>
    </recommendedName>
</protein>
<dbReference type="EMBL" id="ADOT01000134">
    <property type="protein sequence ID" value="EGX49279.1"/>
    <property type="molecule type" value="Genomic_DNA"/>
</dbReference>
<feature type="repeat" description="Solcar" evidence="11">
    <location>
        <begin position="130"/>
        <end position="239"/>
    </location>
</feature>
<dbReference type="Gene3D" id="1.50.40.10">
    <property type="entry name" value="Mitochondrial carrier domain"/>
    <property type="match status" value="1"/>
</dbReference>
<reference evidence="14 15" key="1">
    <citation type="journal article" date="2011" name="PLoS Pathog.">
        <title>Genomic and proteomic analyses of the fungus Arthrobotrys oligospora provide insights into nematode-trap formation.</title>
        <authorList>
            <person name="Yang J."/>
            <person name="Wang L."/>
            <person name="Ji X."/>
            <person name="Feng Y."/>
            <person name="Li X."/>
            <person name="Zou C."/>
            <person name="Xu J."/>
            <person name="Ren Y."/>
            <person name="Mi Q."/>
            <person name="Wu J."/>
            <person name="Liu S."/>
            <person name="Liu Y."/>
            <person name="Huang X."/>
            <person name="Wang H."/>
            <person name="Niu X."/>
            <person name="Li J."/>
            <person name="Liang L."/>
            <person name="Luo Y."/>
            <person name="Ji K."/>
            <person name="Zhou W."/>
            <person name="Yu Z."/>
            <person name="Li G."/>
            <person name="Liu Y."/>
            <person name="Li L."/>
            <person name="Qiao M."/>
            <person name="Feng L."/>
            <person name="Zhang K.-Q."/>
        </authorList>
    </citation>
    <scope>NUCLEOTIDE SEQUENCE [LARGE SCALE GENOMIC DNA]</scope>
    <source>
        <strain evidence="15">ATCC 24927 / CBS 115.81 / DSM 1491</strain>
    </source>
</reference>